<evidence type="ECO:0000256" key="4">
    <source>
        <dbReference type="ARBA" id="ARBA00022491"/>
    </source>
</evidence>
<feature type="compositionally biased region" description="Polar residues" evidence="12">
    <location>
        <begin position="1450"/>
        <end position="1466"/>
    </location>
</feature>
<dbReference type="InterPro" id="IPR041285">
    <property type="entry name" value="MID_MedPIWI"/>
</dbReference>
<sequence length="1665" mass="182489">MEFLKTCQTTAHAVTGFANVIYDVYAPHDPRPSGSLDIAFINNLREIEGLFRAQKYLVAASTAKSSIYVFHSTDRSQEQLKLEIEGILRGVKGANLTHNHHGEIKVTDLCKSIVRTSISSNQPPNLFTISLPPNTRGTQATNARAFQTNSNGAVAPTTSGGRLLDEADFIYELFISAVVGAISYQLSEKSLAVPLNSRTFLVTQPTTSYSEEEERDSNSNRPIWLTTLGAQITSSGTLVISTNSQLRPDLYQLSTYTLKMDRTFPSGTVLRIAPSGTLVKLAVVDSVEAEYIRSSKRVKSKANTGETSEWKRLVIRWLASKGICIPRPTTPNAWVNVIFSFGDKPDTSNWRHRTLCWPASLCFIYAPSKLPRELDTTPDLVPEYCLGHCIRRRQGLDWFQNSFQNGFQDPLRLAEEWFRSKPSKDKLVEARRKMRQLEEQSIKTQNESLLGLPTSPLYSRNDIQAIAGVYPTPPDQLLVSGSHTGLVSDGSIAGHIQIEVPQQNLTMDTQPTQFENNMENHPTSDSVDATKLENDTNGFVDIDTDIAVDDGNNDLFEDMDEEMFGNTGVTDADFNFFDDLGGSSLDDMLSAPDVDAKLPDSGYAEQNDGKIVTDINTNQAIPKHVGEESADTSEMKVDIRDEVKPDPDLNLLKPSVNACEVTQTTGDPSLEIKEEPIRSGTPQSPPLSPLFVKKRLFDSPKRGSSGPNSDGQDQSISRHHDSVFNHVDFSQNMSLCDAKYDTEGRFAFMADSAENSVKEKGTSVHPSINLTDRSDLKIPPVQRGIPRLEIRSGPSGCGGPKDSEGRKVDSSSLESDTDSDDLSVAFAGISPFGQYDEPDSSEAELTADRTKRKWDLSQDDASMDDTHCVDDLDNDTSKSLESLLQQLECDPADWSLTGLPPPKQDVTWSKSADEGQLASPLSSPMSPSLSKPHRASTLPRSLNLNESDFITVVQLVTDQIIYNTLTDASENCTNPLDADNSTLENNHDYDQRAEKIIELATSRVFERAVQCDITSFAAIQESVPENSQFAKNQPRHVQRKGDALNTHYSPIFPIAQPYIRVRRSEAVYEMLPTAVSFWETTGIGPASGPKNLMGFCVYPRSVDLKPHVTTFLENFGSVYDSCKLGTHIRGQTAGNFVEGLAPVDVPTEPSFYDAMQSYHEVCAELGAALASLDLSQTEETSNIDTYVIYIVHPFNTADVLWHLCSAFWTLFEAYRQHSSSKGPTENVPDVILKIIPIDYVASFDSPVVLEWDVLFRLVREIYDRCPPSSAVEDASALSIYSAPSIRLEKSIPRMVPFKLASEPPPDLLHEGSRLHVGYACSFDGSWVTAAWSDDSGQHQHTASYRFPGNRLFIEVAREIWETTVQIIQSRRVTWRVSIASAGVMDKEETSAWVSLINAPSQNPILVFLVAVDPSPNIKLIPAALSNFNQSMNAATLTPATTPQPGISPDQPGNTPAATPSDQTQDLLNDPDARLVDVTDDTWGVILSHRVNNSRSLIEYRPAIASGLLVKRGGDGTPIRNPIDSDTYVSSIRGPTVIGINIVWFGQAGSPRNLGAIGNVAEGGLTTPTGTSGPSSSSIPGSSIGVGITPAASSQDRPQSVGLRNMAENLLRDMIVCYRGLGILGRLRGMRDTKGGAIPWHIAAAIRGVKGLERVCDELESRGEQL</sequence>
<dbReference type="GO" id="GO:0045944">
    <property type="term" value="P:positive regulation of transcription by RNA polymerase II"/>
    <property type="evidence" value="ECO:0007669"/>
    <property type="project" value="TreeGrafter"/>
</dbReference>
<gene>
    <name evidence="16" type="ORF">M501DRAFT_166343</name>
</gene>
<dbReference type="Proteomes" id="UP000799429">
    <property type="component" value="Unassembled WGS sequence"/>
</dbReference>
<evidence type="ECO:0000313" key="17">
    <source>
        <dbReference type="Proteomes" id="UP000799429"/>
    </source>
</evidence>
<keyword evidence="7 11" id="KW-0804">Transcription</keyword>
<keyword evidence="6 11" id="KW-0010">Activator</keyword>
<reference evidence="16" key="1">
    <citation type="journal article" date="2020" name="Stud. Mycol.">
        <title>101 Dothideomycetes genomes: a test case for predicting lifestyles and emergence of pathogens.</title>
        <authorList>
            <person name="Haridas S."/>
            <person name="Albert R."/>
            <person name="Binder M."/>
            <person name="Bloem J."/>
            <person name="Labutti K."/>
            <person name="Salamov A."/>
            <person name="Andreopoulos B."/>
            <person name="Baker S."/>
            <person name="Barry K."/>
            <person name="Bills G."/>
            <person name="Bluhm B."/>
            <person name="Cannon C."/>
            <person name="Castanera R."/>
            <person name="Culley D."/>
            <person name="Daum C."/>
            <person name="Ezra D."/>
            <person name="Gonzalez J."/>
            <person name="Henrissat B."/>
            <person name="Kuo A."/>
            <person name="Liang C."/>
            <person name="Lipzen A."/>
            <person name="Lutzoni F."/>
            <person name="Magnuson J."/>
            <person name="Mondo S."/>
            <person name="Nolan M."/>
            <person name="Ohm R."/>
            <person name="Pangilinan J."/>
            <person name="Park H.-J."/>
            <person name="Ramirez L."/>
            <person name="Alfaro M."/>
            <person name="Sun H."/>
            <person name="Tritt A."/>
            <person name="Yoshinaga Y."/>
            <person name="Zwiers L.-H."/>
            <person name="Turgeon B."/>
            <person name="Goodwin S."/>
            <person name="Spatafora J."/>
            <person name="Crous P."/>
            <person name="Grigoriev I."/>
        </authorList>
    </citation>
    <scope>NUCLEOTIDE SEQUENCE</scope>
    <source>
        <strain evidence="16">CBS 101060</strain>
    </source>
</reference>
<feature type="compositionally biased region" description="Low complexity" evidence="12">
    <location>
        <begin position="1435"/>
        <end position="1444"/>
    </location>
</feature>
<evidence type="ECO:0000259" key="15">
    <source>
        <dbReference type="Pfam" id="PF18296"/>
    </source>
</evidence>
<feature type="region of interest" description="Disordered" evidence="12">
    <location>
        <begin position="642"/>
        <end position="690"/>
    </location>
</feature>
<feature type="domain" description="MID" evidence="15">
    <location>
        <begin position="1090"/>
        <end position="1267"/>
    </location>
</feature>
<evidence type="ECO:0000256" key="2">
    <source>
        <dbReference type="ARBA" id="ARBA00009354"/>
    </source>
</evidence>
<dbReference type="InterPro" id="IPR021643">
    <property type="entry name" value="Mediator_Med13_N"/>
</dbReference>
<feature type="compositionally biased region" description="Low complexity" evidence="12">
    <location>
        <begin position="917"/>
        <end position="930"/>
    </location>
</feature>
<dbReference type="Pfam" id="PF06333">
    <property type="entry name" value="Med13_C"/>
    <property type="match status" value="1"/>
</dbReference>
<feature type="domain" description="Mediator complex subunit Med13 N-terminal" evidence="14">
    <location>
        <begin position="1"/>
        <end position="366"/>
    </location>
</feature>
<keyword evidence="4 11" id="KW-0678">Repressor</keyword>
<evidence type="ECO:0000259" key="13">
    <source>
        <dbReference type="Pfam" id="PF06333"/>
    </source>
</evidence>
<evidence type="ECO:0000256" key="5">
    <source>
        <dbReference type="ARBA" id="ARBA00023015"/>
    </source>
</evidence>
<dbReference type="GO" id="GO:0016592">
    <property type="term" value="C:mediator complex"/>
    <property type="evidence" value="ECO:0007669"/>
    <property type="project" value="InterPro"/>
</dbReference>
<evidence type="ECO:0000256" key="1">
    <source>
        <dbReference type="ARBA" id="ARBA00004123"/>
    </source>
</evidence>
<feature type="region of interest" description="Disordered" evidence="12">
    <location>
        <begin position="1564"/>
        <end position="1598"/>
    </location>
</feature>
<feature type="compositionally biased region" description="Polar residues" evidence="12">
    <location>
        <begin position="705"/>
        <end position="715"/>
    </location>
</feature>
<dbReference type="PANTHER" id="PTHR48249:SF3">
    <property type="entry name" value="MEDIATOR OF RNA POLYMERASE II TRANSCRIPTION SUBUNIT 13"/>
    <property type="match status" value="1"/>
</dbReference>
<proteinExistence type="inferred from homology"/>
<feature type="region of interest" description="Disordered" evidence="12">
    <location>
        <begin position="755"/>
        <end position="868"/>
    </location>
</feature>
<dbReference type="EMBL" id="MU006099">
    <property type="protein sequence ID" value="KAF2837439.1"/>
    <property type="molecule type" value="Genomic_DNA"/>
</dbReference>
<comment type="subcellular location">
    <subcellularLocation>
        <location evidence="1 11">Nucleus</location>
    </subcellularLocation>
</comment>
<dbReference type="OrthoDB" id="103819at2759"/>
<protein>
    <recommendedName>
        <fullName evidence="3 11">Mediator of RNA polymerase II transcription subunit 13</fullName>
    </recommendedName>
    <alternativeName>
        <fullName evidence="10 11">Mediator complex subunit 13</fullName>
    </alternativeName>
</protein>
<evidence type="ECO:0000256" key="7">
    <source>
        <dbReference type="ARBA" id="ARBA00023163"/>
    </source>
</evidence>
<keyword evidence="8 11" id="KW-0539">Nucleus</keyword>
<comment type="similarity">
    <text evidence="2 11">Belongs to the Mediator complex subunit 13 family.</text>
</comment>
<dbReference type="InterPro" id="IPR051139">
    <property type="entry name" value="Mediator_complx_sub13"/>
</dbReference>
<dbReference type="InterPro" id="IPR009401">
    <property type="entry name" value="Med13_C"/>
</dbReference>
<feature type="compositionally biased region" description="Low complexity" evidence="12">
    <location>
        <begin position="1564"/>
        <end position="1589"/>
    </location>
</feature>
<dbReference type="GO" id="GO:0003713">
    <property type="term" value="F:transcription coactivator activity"/>
    <property type="evidence" value="ECO:0007669"/>
    <property type="project" value="TreeGrafter"/>
</dbReference>
<feature type="region of interest" description="Disordered" evidence="12">
    <location>
        <begin position="1435"/>
        <end position="1467"/>
    </location>
</feature>
<accession>A0A9P4S7N0</accession>
<feature type="compositionally biased region" description="Basic and acidic residues" evidence="12">
    <location>
        <begin position="846"/>
        <end position="856"/>
    </location>
</feature>
<evidence type="ECO:0000256" key="11">
    <source>
        <dbReference type="RuleBase" id="RU364134"/>
    </source>
</evidence>
<dbReference type="PANTHER" id="PTHR48249">
    <property type="entry name" value="MEDIATOR OF RNA POLYMERASE II TRANSCRIPTION SUBUNIT 13"/>
    <property type="match status" value="1"/>
</dbReference>
<keyword evidence="5 11" id="KW-0805">Transcription regulation</keyword>
<evidence type="ECO:0000259" key="14">
    <source>
        <dbReference type="Pfam" id="PF11597"/>
    </source>
</evidence>
<feature type="domain" description="Mediator complex subunit Med13 C-terminal" evidence="13">
    <location>
        <begin position="1282"/>
        <end position="1644"/>
    </location>
</feature>
<evidence type="ECO:0000256" key="8">
    <source>
        <dbReference type="ARBA" id="ARBA00023242"/>
    </source>
</evidence>
<organism evidence="16 17">
    <name type="scientific">Patellaria atrata CBS 101060</name>
    <dbReference type="NCBI Taxonomy" id="1346257"/>
    <lineage>
        <taxon>Eukaryota</taxon>
        <taxon>Fungi</taxon>
        <taxon>Dikarya</taxon>
        <taxon>Ascomycota</taxon>
        <taxon>Pezizomycotina</taxon>
        <taxon>Dothideomycetes</taxon>
        <taxon>Dothideomycetes incertae sedis</taxon>
        <taxon>Patellariales</taxon>
        <taxon>Patellariaceae</taxon>
        <taxon>Patellaria</taxon>
    </lineage>
</organism>
<dbReference type="Pfam" id="PF18296">
    <property type="entry name" value="MID_MedPIWI"/>
    <property type="match status" value="1"/>
</dbReference>
<comment type="subunit">
    <text evidence="11">Component of the SRB8-11 complex, which itself associates with the Mediator complex.</text>
</comment>
<feature type="region of interest" description="Disordered" evidence="12">
    <location>
        <begin position="894"/>
        <end position="937"/>
    </location>
</feature>
<feature type="region of interest" description="Disordered" evidence="12">
    <location>
        <begin position="697"/>
        <end position="716"/>
    </location>
</feature>
<evidence type="ECO:0000256" key="12">
    <source>
        <dbReference type="SAM" id="MobiDB-lite"/>
    </source>
</evidence>
<evidence type="ECO:0000313" key="16">
    <source>
        <dbReference type="EMBL" id="KAF2837439.1"/>
    </source>
</evidence>
<evidence type="ECO:0000256" key="10">
    <source>
        <dbReference type="ARBA" id="ARBA00032008"/>
    </source>
</evidence>
<comment type="function">
    <text evidence="9 11">Component of the SRB8-11 complex. The SRB8-11 complex is a regulatory module of the Mediator complex which is itself involved in regulation of basal and activated RNA polymerase II-dependent transcription. The SRB8-11 complex may be involved in the transcriptional repression of a subset of genes regulated by Mediator. It may inhibit the association of the Mediator complex with RNA polymerase II to form the holoenzyme complex.</text>
</comment>
<evidence type="ECO:0000256" key="3">
    <source>
        <dbReference type="ARBA" id="ARBA00019618"/>
    </source>
</evidence>
<keyword evidence="17" id="KW-1185">Reference proteome</keyword>
<dbReference type="Pfam" id="PF11597">
    <property type="entry name" value="Med13_N"/>
    <property type="match status" value="1"/>
</dbReference>
<name>A0A9P4S7N0_9PEZI</name>
<comment type="caution">
    <text evidence="16">The sequence shown here is derived from an EMBL/GenBank/DDBJ whole genome shotgun (WGS) entry which is preliminary data.</text>
</comment>
<evidence type="ECO:0000256" key="9">
    <source>
        <dbReference type="ARBA" id="ARBA00025661"/>
    </source>
</evidence>
<evidence type="ECO:0000256" key="6">
    <source>
        <dbReference type="ARBA" id="ARBA00023159"/>
    </source>
</evidence>